<feature type="domain" description="Leucyl-tRNA synthetase editing" evidence="14">
    <location>
        <begin position="221"/>
        <end position="407"/>
    </location>
</feature>
<feature type="short sequence motif" description="'KMSKS' region" evidence="9">
    <location>
        <begin position="581"/>
        <end position="585"/>
    </location>
</feature>
<evidence type="ECO:0000256" key="2">
    <source>
        <dbReference type="ARBA" id="ARBA00022490"/>
    </source>
</evidence>
<dbReference type="Gene3D" id="1.10.730.10">
    <property type="entry name" value="Isoleucyl-tRNA Synthetase, Domain 1"/>
    <property type="match status" value="1"/>
</dbReference>
<keyword evidence="4 9" id="KW-0547">Nucleotide-binding</keyword>
<dbReference type="PROSITE" id="PS00178">
    <property type="entry name" value="AA_TRNA_LIGASE_I"/>
    <property type="match status" value="1"/>
</dbReference>
<protein>
    <recommendedName>
        <fullName evidence="9">Leucine--tRNA ligase</fullName>
        <ecNumber evidence="9">6.1.1.4</ecNumber>
    </recommendedName>
    <alternativeName>
        <fullName evidence="9">Leucyl-tRNA synthetase</fullName>
        <shortName evidence="9">LeuRS</shortName>
    </alternativeName>
</protein>
<dbReference type="GeneID" id="78506389"/>
<evidence type="ECO:0000259" key="14">
    <source>
        <dbReference type="Pfam" id="PF13603"/>
    </source>
</evidence>
<gene>
    <name evidence="9 15" type="primary">leuS</name>
    <name evidence="15" type="ORF">SAMEA4364220_00353</name>
</gene>
<dbReference type="Pfam" id="PF09334">
    <property type="entry name" value="tRNA-synt_1g"/>
    <property type="match status" value="1"/>
</dbReference>
<dbReference type="RefSeq" id="WP_036254213.1">
    <property type="nucleotide sequence ID" value="NZ_CASFMS010000043.1"/>
</dbReference>
<feature type="domain" description="Methionyl/Leucyl tRNA synthetase" evidence="13">
    <location>
        <begin position="36"/>
        <end position="180"/>
    </location>
</feature>
<dbReference type="CDD" id="cd00812">
    <property type="entry name" value="LeuRS_core"/>
    <property type="match status" value="1"/>
</dbReference>
<dbReference type="FunFam" id="3.40.50.620:FF:000212">
    <property type="entry name" value="Leucine--tRNA ligase"/>
    <property type="match status" value="1"/>
</dbReference>
<dbReference type="InterPro" id="IPR001412">
    <property type="entry name" value="aa-tRNA-synth_I_CS"/>
</dbReference>
<dbReference type="GO" id="GO:0006429">
    <property type="term" value="P:leucyl-tRNA aminoacylation"/>
    <property type="evidence" value="ECO:0007669"/>
    <property type="project" value="UniProtKB-UniRule"/>
</dbReference>
<dbReference type="SUPFAM" id="SSF52374">
    <property type="entry name" value="Nucleotidylyl transferase"/>
    <property type="match status" value="1"/>
</dbReference>
<dbReference type="PANTHER" id="PTHR43740:SF2">
    <property type="entry name" value="LEUCINE--TRNA LIGASE, MITOCHONDRIAL"/>
    <property type="match status" value="1"/>
</dbReference>
<dbReference type="InterPro" id="IPR013155">
    <property type="entry name" value="M/V/L/I-tRNA-synth_anticd-bd"/>
</dbReference>
<dbReference type="SUPFAM" id="SSF50677">
    <property type="entry name" value="ValRS/IleRS/LeuRS editing domain"/>
    <property type="match status" value="1"/>
</dbReference>
<dbReference type="Gene3D" id="3.40.50.620">
    <property type="entry name" value="HUPs"/>
    <property type="match status" value="2"/>
</dbReference>
<evidence type="ECO:0000256" key="7">
    <source>
        <dbReference type="ARBA" id="ARBA00023146"/>
    </source>
</evidence>
<dbReference type="InterPro" id="IPR002300">
    <property type="entry name" value="aa-tRNA-synth_Ia"/>
</dbReference>
<evidence type="ECO:0000313" key="15">
    <source>
        <dbReference type="EMBL" id="SNU95242.1"/>
    </source>
</evidence>
<dbReference type="InterPro" id="IPR015413">
    <property type="entry name" value="Methionyl/Leucyl_tRNA_Synth"/>
</dbReference>
<keyword evidence="5 9" id="KW-0067">ATP-binding</keyword>
<comment type="subcellular location">
    <subcellularLocation>
        <location evidence="9">Cytoplasm</location>
    </subcellularLocation>
</comment>
<dbReference type="Pfam" id="PF08264">
    <property type="entry name" value="Anticodon_1"/>
    <property type="match status" value="1"/>
</dbReference>
<dbReference type="GO" id="GO:0004823">
    <property type="term" value="F:leucine-tRNA ligase activity"/>
    <property type="evidence" value="ECO:0007669"/>
    <property type="project" value="UniProtKB-UniRule"/>
</dbReference>
<evidence type="ECO:0000256" key="6">
    <source>
        <dbReference type="ARBA" id="ARBA00022917"/>
    </source>
</evidence>
<feature type="binding site" evidence="9">
    <location>
        <position position="584"/>
    </location>
    <ligand>
        <name>ATP</name>
        <dbReference type="ChEBI" id="CHEBI:30616"/>
    </ligand>
</feature>
<dbReference type="FunFam" id="1.10.730.10:FF:000011">
    <property type="entry name" value="Leucine--tRNA ligase chloroplastic/mitochondrial"/>
    <property type="match status" value="1"/>
</dbReference>
<reference evidence="15 16" key="1">
    <citation type="submission" date="2017-06" db="EMBL/GenBank/DDBJ databases">
        <authorList>
            <consortium name="Pathogen Informatics"/>
        </authorList>
    </citation>
    <scope>NUCLEOTIDE SEQUENCE [LARGE SCALE GENOMIC DNA]</scope>
    <source>
        <strain evidence="15 16">NCTC10570</strain>
    </source>
</reference>
<dbReference type="GO" id="GO:0005524">
    <property type="term" value="F:ATP binding"/>
    <property type="evidence" value="ECO:0007669"/>
    <property type="project" value="UniProtKB-UniRule"/>
</dbReference>
<organism evidence="15 16">
    <name type="scientific">Megamonas hypermegale</name>
    <dbReference type="NCBI Taxonomy" id="158847"/>
    <lineage>
        <taxon>Bacteria</taxon>
        <taxon>Bacillati</taxon>
        <taxon>Bacillota</taxon>
        <taxon>Negativicutes</taxon>
        <taxon>Selenomonadales</taxon>
        <taxon>Selenomonadaceae</taxon>
        <taxon>Megamonas</taxon>
    </lineage>
</organism>
<keyword evidence="16" id="KW-1185">Reference proteome</keyword>
<evidence type="ECO:0000313" key="16">
    <source>
        <dbReference type="Proteomes" id="UP000215383"/>
    </source>
</evidence>
<dbReference type="CDD" id="cd07958">
    <property type="entry name" value="Anticodon_Ia_Leu_BEm"/>
    <property type="match status" value="1"/>
</dbReference>
<evidence type="ECO:0000256" key="3">
    <source>
        <dbReference type="ARBA" id="ARBA00022598"/>
    </source>
</evidence>
<proteinExistence type="inferred from homology"/>
<dbReference type="HAMAP" id="MF_00049_B">
    <property type="entry name" value="Leu_tRNA_synth_B"/>
    <property type="match status" value="1"/>
</dbReference>
<evidence type="ECO:0000256" key="9">
    <source>
        <dbReference type="HAMAP-Rule" id="MF_00049"/>
    </source>
</evidence>
<dbReference type="PANTHER" id="PTHR43740">
    <property type="entry name" value="LEUCYL-TRNA SYNTHETASE"/>
    <property type="match status" value="1"/>
</dbReference>
<evidence type="ECO:0000256" key="1">
    <source>
        <dbReference type="ARBA" id="ARBA00005594"/>
    </source>
</evidence>
<dbReference type="Pfam" id="PF13603">
    <property type="entry name" value="tRNA-synt_1_2"/>
    <property type="match status" value="1"/>
</dbReference>
<evidence type="ECO:0000256" key="5">
    <source>
        <dbReference type="ARBA" id="ARBA00022840"/>
    </source>
</evidence>
<dbReference type="eggNOG" id="COG0495">
    <property type="taxonomic scope" value="Bacteria"/>
</dbReference>
<feature type="short sequence motif" description="'HIGH' region" evidence="9">
    <location>
        <begin position="41"/>
        <end position="51"/>
    </location>
</feature>
<feature type="domain" description="Aminoacyl-tRNA synthetase class Ia" evidence="11">
    <location>
        <begin position="420"/>
        <end position="621"/>
    </location>
</feature>
<keyword evidence="2 9" id="KW-0963">Cytoplasm</keyword>
<dbReference type="AlphaFoldDB" id="A0A239TCK2"/>
<dbReference type="Gene3D" id="3.10.20.590">
    <property type="match status" value="1"/>
</dbReference>
<dbReference type="PRINTS" id="PR00985">
    <property type="entry name" value="TRNASYNTHLEU"/>
</dbReference>
<evidence type="ECO:0000256" key="10">
    <source>
        <dbReference type="RuleBase" id="RU363035"/>
    </source>
</evidence>
<comment type="catalytic activity">
    <reaction evidence="8 9">
        <text>tRNA(Leu) + L-leucine + ATP = L-leucyl-tRNA(Leu) + AMP + diphosphate</text>
        <dbReference type="Rhea" id="RHEA:11688"/>
        <dbReference type="Rhea" id="RHEA-COMP:9613"/>
        <dbReference type="Rhea" id="RHEA-COMP:9622"/>
        <dbReference type="ChEBI" id="CHEBI:30616"/>
        <dbReference type="ChEBI" id="CHEBI:33019"/>
        <dbReference type="ChEBI" id="CHEBI:57427"/>
        <dbReference type="ChEBI" id="CHEBI:78442"/>
        <dbReference type="ChEBI" id="CHEBI:78494"/>
        <dbReference type="ChEBI" id="CHEBI:456215"/>
        <dbReference type="EC" id="6.1.1.4"/>
    </reaction>
</comment>
<evidence type="ECO:0000256" key="8">
    <source>
        <dbReference type="ARBA" id="ARBA00047469"/>
    </source>
</evidence>
<dbReference type="Proteomes" id="UP000215383">
    <property type="component" value="Chromosome 1"/>
</dbReference>
<evidence type="ECO:0000259" key="11">
    <source>
        <dbReference type="Pfam" id="PF00133"/>
    </source>
</evidence>
<dbReference type="EMBL" id="LT906446">
    <property type="protein sequence ID" value="SNU95242.1"/>
    <property type="molecule type" value="Genomic_DNA"/>
</dbReference>
<dbReference type="GO" id="GO:0005829">
    <property type="term" value="C:cytosol"/>
    <property type="evidence" value="ECO:0007669"/>
    <property type="project" value="TreeGrafter"/>
</dbReference>
<evidence type="ECO:0000259" key="12">
    <source>
        <dbReference type="Pfam" id="PF08264"/>
    </source>
</evidence>
<dbReference type="FunFam" id="3.40.50.620:FF:000003">
    <property type="entry name" value="Leucine--tRNA ligase"/>
    <property type="match status" value="1"/>
</dbReference>
<dbReference type="GO" id="GO:0002161">
    <property type="term" value="F:aminoacyl-tRNA deacylase activity"/>
    <property type="evidence" value="ECO:0007669"/>
    <property type="project" value="InterPro"/>
</dbReference>
<dbReference type="EC" id="6.1.1.4" evidence="9"/>
<dbReference type="InterPro" id="IPR009080">
    <property type="entry name" value="tRNAsynth_Ia_anticodon-bd"/>
</dbReference>
<keyword evidence="3 9" id="KW-0436">Ligase</keyword>
<dbReference type="FunFam" id="3.10.20.590:FF:000001">
    <property type="entry name" value="Leucine--tRNA ligase"/>
    <property type="match status" value="1"/>
</dbReference>
<dbReference type="Pfam" id="PF00133">
    <property type="entry name" value="tRNA-synt_1"/>
    <property type="match status" value="1"/>
</dbReference>
<sequence>MEKYCPQTIEKKWQKIWDETNAYQIKNDPSKPKYYVLEMFPYPSGNLHMGHVRNYSIGDVIARYKTMNGFNVLHPMGFDAFGMPAENAAIKHGVRPSDWTEDNMANMTRQQKEMGLSYDWDRKVATCHEDYYKWTQWLFELFYKKGLAYKKKASANWCETCHTVLANEQVIDGKCWRCDSTVVKKDLEQWFLKITDYADVLLKDLDKLKGWPNRVKIMQDNWIGRSEGAQFSFDVPEYNEKISVYTTRPDTVFGVSYVVLAAEHPLVKKFIKGKENEQEILKFIEEVHNMNEIERTSSESEKKGMFTGVYAINPFNGEKVPVWVTNYVLYEYGTGAVMGVPTHDERDFMFAKKYNLPMKIVIQNKDNSLTLETMENAYVDDGVLVNSGQFTGMNNRKAITAMIDWLEENKLGERHVNYRLRDWLISRQRYWGAPIPVIYCPHCGEVLVPEEDLPVKLPKDVKFETGATSPLAQSEEFVNCTCPKCGGPARRETDTMDTFICSSWYYMRYADPHNDKMPFSKEAVDYWLPVDQYIGGIEHAILHLLYSRFFTKVLKDAGLVNFDEPFTNLLTQGMVIKDGSKMSKSKGNVVSPEEIIKKYGADTARVFILFAAPPERDLEWSDQGVEGAWRFIQRVWRIVLSYADKVKENQPFDKNALTKEEKELFRILNVTIQKVTEDIGTRGTFNTAISTIMELVNAFYTFKDGNLNAGLAREVVINLIKLLAPFAPHVTEELWQQIGQKGSVHHTTWPTFDPKATVADEVEVVVQVNGKVRSKIMIASTATREQQQEQALADEKIKGLIEGKTIVKVISVPQKLVNIVVKG</sequence>
<dbReference type="SUPFAM" id="SSF47323">
    <property type="entry name" value="Anticodon-binding domain of a subclass of class I aminoacyl-tRNA synthetases"/>
    <property type="match status" value="1"/>
</dbReference>
<dbReference type="InterPro" id="IPR002302">
    <property type="entry name" value="Leu-tRNA-ligase"/>
</dbReference>
<accession>A0A239TCK2</accession>
<keyword evidence="7 9" id="KW-0030">Aminoacyl-tRNA synthetase</keyword>
<dbReference type="NCBIfam" id="TIGR00396">
    <property type="entry name" value="leuS_bact"/>
    <property type="match status" value="1"/>
</dbReference>
<evidence type="ECO:0000259" key="13">
    <source>
        <dbReference type="Pfam" id="PF09334"/>
    </source>
</evidence>
<keyword evidence="6 9" id="KW-0648">Protein biosynthesis</keyword>
<dbReference type="InterPro" id="IPR009008">
    <property type="entry name" value="Val/Leu/Ile-tRNA-synth_edit"/>
</dbReference>
<feature type="domain" description="Methionyl/Valyl/Leucyl/Isoleucyl-tRNA synthetase anticodon-binding" evidence="12">
    <location>
        <begin position="662"/>
        <end position="783"/>
    </location>
</feature>
<evidence type="ECO:0000256" key="4">
    <source>
        <dbReference type="ARBA" id="ARBA00022741"/>
    </source>
</evidence>
<dbReference type="InterPro" id="IPR025709">
    <property type="entry name" value="Leu_tRNA-synth_edit"/>
</dbReference>
<name>A0A239TCK2_9FIRM</name>
<comment type="similarity">
    <text evidence="1 9 10">Belongs to the class-I aminoacyl-tRNA synthetase family.</text>
</comment>
<dbReference type="InterPro" id="IPR014729">
    <property type="entry name" value="Rossmann-like_a/b/a_fold"/>
</dbReference>